<name>A0A1G9EV22_ACTMZ</name>
<keyword evidence="4 5" id="KW-0472">Membrane</keyword>
<dbReference type="Gene3D" id="1.20.1720.10">
    <property type="entry name" value="Multidrug resistance protein D"/>
    <property type="match status" value="1"/>
</dbReference>
<feature type="transmembrane region" description="Helical" evidence="5">
    <location>
        <begin position="288"/>
        <end position="313"/>
    </location>
</feature>
<dbReference type="EMBL" id="FNFM01000013">
    <property type="protein sequence ID" value="SDK79835.1"/>
    <property type="molecule type" value="Genomic_DNA"/>
</dbReference>
<feature type="domain" description="Major facilitator superfamily (MFS) profile" evidence="6">
    <location>
        <begin position="28"/>
        <end position="483"/>
    </location>
</feature>
<dbReference type="GO" id="GO:0005886">
    <property type="term" value="C:plasma membrane"/>
    <property type="evidence" value="ECO:0007669"/>
    <property type="project" value="UniProtKB-SubCell"/>
</dbReference>
<proteinExistence type="predicted"/>
<feature type="transmembrane region" description="Helical" evidence="5">
    <location>
        <begin position="94"/>
        <end position="113"/>
    </location>
</feature>
<dbReference type="PANTHER" id="PTHR42718">
    <property type="entry name" value="MAJOR FACILITATOR SUPERFAMILY MULTIDRUG TRANSPORTER MFSC"/>
    <property type="match status" value="1"/>
</dbReference>
<keyword evidence="3 5" id="KW-1133">Transmembrane helix</keyword>
<organism evidence="7 8">
    <name type="scientific">Actinopolyspora mzabensis</name>
    <dbReference type="NCBI Taxonomy" id="995066"/>
    <lineage>
        <taxon>Bacteria</taxon>
        <taxon>Bacillati</taxon>
        <taxon>Actinomycetota</taxon>
        <taxon>Actinomycetes</taxon>
        <taxon>Actinopolysporales</taxon>
        <taxon>Actinopolysporaceae</taxon>
        <taxon>Actinopolyspora</taxon>
    </lineage>
</organism>
<accession>A0A1G9EV22</accession>
<dbReference type="SUPFAM" id="SSF103473">
    <property type="entry name" value="MFS general substrate transporter"/>
    <property type="match status" value="1"/>
</dbReference>
<feature type="transmembrane region" description="Helical" evidence="5">
    <location>
        <begin position="319"/>
        <end position="341"/>
    </location>
</feature>
<dbReference type="PANTHER" id="PTHR42718:SF39">
    <property type="entry name" value="ACTINORHODIN TRANSPORTER-RELATED"/>
    <property type="match status" value="1"/>
</dbReference>
<dbReference type="AlphaFoldDB" id="A0A1G9EV22"/>
<gene>
    <name evidence="7" type="ORF">SAMN04487820_11316</name>
</gene>
<feature type="transmembrane region" description="Helical" evidence="5">
    <location>
        <begin position="249"/>
        <end position="267"/>
    </location>
</feature>
<dbReference type="PROSITE" id="PS00217">
    <property type="entry name" value="SUGAR_TRANSPORT_2"/>
    <property type="match status" value="1"/>
</dbReference>
<dbReference type="GO" id="GO:0022857">
    <property type="term" value="F:transmembrane transporter activity"/>
    <property type="evidence" value="ECO:0007669"/>
    <property type="project" value="InterPro"/>
</dbReference>
<keyword evidence="2 5" id="KW-0812">Transmembrane</keyword>
<dbReference type="PROSITE" id="PS50850">
    <property type="entry name" value="MFS"/>
    <property type="match status" value="1"/>
</dbReference>
<feature type="transmembrane region" description="Helical" evidence="5">
    <location>
        <begin position="457"/>
        <end position="477"/>
    </location>
</feature>
<feature type="transmembrane region" description="Helical" evidence="5">
    <location>
        <begin position="28"/>
        <end position="50"/>
    </location>
</feature>
<dbReference type="OrthoDB" id="7375466at2"/>
<evidence type="ECO:0000256" key="4">
    <source>
        <dbReference type="ARBA" id="ARBA00023136"/>
    </source>
</evidence>
<protein>
    <submittedName>
        <fullName evidence="7">Drug resistance transporter, EmrB/QacA subfamily</fullName>
    </submittedName>
</protein>
<feature type="transmembrane region" description="Helical" evidence="5">
    <location>
        <begin position="218"/>
        <end position="237"/>
    </location>
</feature>
<evidence type="ECO:0000313" key="7">
    <source>
        <dbReference type="EMBL" id="SDK79835.1"/>
    </source>
</evidence>
<feature type="transmembrane region" description="Helical" evidence="5">
    <location>
        <begin position="62"/>
        <end position="82"/>
    </location>
</feature>
<evidence type="ECO:0000256" key="2">
    <source>
        <dbReference type="ARBA" id="ARBA00022692"/>
    </source>
</evidence>
<feature type="transmembrane region" description="Helical" evidence="5">
    <location>
        <begin position="186"/>
        <end position="206"/>
    </location>
</feature>
<dbReference type="Proteomes" id="UP000199213">
    <property type="component" value="Unassembled WGS sequence"/>
</dbReference>
<dbReference type="InterPro" id="IPR036259">
    <property type="entry name" value="MFS_trans_sf"/>
</dbReference>
<dbReference type="InterPro" id="IPR020846">
    <property type="entry name" value="MFS_dom"/>
</dbReference>
<dbReference type="InterPro" id="IPR005829">
    <property type="entry name" value="Sugar_transporter_CS"/>
</dbReference>
<dbReference type="InterPro" id="IPR011701">
    <property type="entry name" value="MFS"/>
</dbReference>
<feature type="transmembrane region" description="Helical" evidence="5">
    <location>
        <begin position="152"/>
        <end position="174"/>
    </location>
</feature>
<dbReference type="Gene3D" id="1.20.1250.20">
    <property type="entry name" value="MFS general substrate transporter like domains"/>
    <property type="match status" value="1"/>
</dbReference>
<evidence type="ECO:0000259" key="6">
    <source>
        <dbReference type="PROSITE" id="PS50850"/>
    </source>
</evidence>
<dbReference type="PRINTS" id="PR01036">
    <property type="entry name" value="TCRTETB"/>
</dbReference>
<comment type="subcellular location">
    <subcellularLocation>
        <location evidence="1">Cell membrane</location>
        <topology evidence="1">Multi-pass membrane protein</topology>
    </subcellularLocation>
</comment>
<evidence type="ECO:0000256" key="3">
    <source>
        <dbReference type="ARBA" id="ARBA00022989"/>
    </source>
</evidence>
<evidence type="ECO:0000256" key="5">
    <source>
        <dbReference type="SAM" id="Phobius"/>
    </source>
</evidence>
<keyword evidence="8" id="KW-1185">Reference proteome</keyword>
<evidence type="ECO:0000256" key="1">
    <source>
        <dbReference type="ARBA" id="ARBA00004651"/>
    </source>
</evidence>
<dbReference type="Pfam" id="PF07690">
    <property type="entry name" value="MFS_1"/>
    <property type="match status" value="1"/>
</dbReference>
<sequence>MRWVVSRAESGSSATTGEAGNFPHRWRILALCLLAGFMTLLDVSIVNVALPSIQLGLDAPSVALSWVISGYALTFGLVLVPLGKLGDAHGRGRMFLISLAAFTLASGLAGIAQNSVWLVVARLLQGAAGGMLNPQVLGLIQQQFHGRERGTAFGLFGAVVGISTAVGPLLGGLIIELAGAQHGWRWVFFVNLPIGLAALVAAARIMPRGVGDRQLRGADVLGVSLLGAALVCLLLPLVDQEGFAGRPSWLLWSAVPVLLLLFVTWEHRYARRGGSPLVDLRLFRISSYTFGSTLGMLYFAGFTSIFFVLAVYFQRGLGYSALQAGLSLTPFALGSAVSSALSGRAVHRLGRKVVLLGLTGALLGVLTTEILLSRHQGSAAGLVTALPLLVGGVGSGLVISPNQTVTLSEIDVTRGGTAAGIQQTGQRIGTAIGTAAASGLFFATLPSGYDTAISHGLLVSVSFVAAAMLVGLLELLVTRRRGGTSAG</sequence>
<feature type="transmembrane region" description="Helical" evidence="5">
    <location>
        <begin position="353"/>
        <end position="372"/>
    </location>
</feature>
<feature type="transmembrane region" description="Helical" evidence="5">
    <location>
        <begin position="428"/>
        <end position="445"/>
    </location>
</feature>
<feature type="transmembrane region" description="Helical" evidence="5">
    <location>
        <begin position="119"/>
        <end position="140"/>
    </location>
</feature>
<evidence type="ECO:0000313" key="8">
    <source>
        <dbReference type="Proteomes" id="UP000199213"/>
    </source>
</evidence>
<feature type="transmembrane region" description="Helical" evidence="5">
    <location>
        <begin position="378"/>
        <end position="399"/>
    </location>
</feature>
<dbReference type="CDD" id="cd17321">
    <property type="entry name" value="MFS_MMR_MDR_like"/>
    <property type="match status" value="1"/>
</dbReference>
<reference evidence="8" key="1">
    <citation type="submission" date="2016-10" db="EMBL/GenBank/DDBJ databases">
        <authorList>
            <person name="Varghese N."/>
            <person name="Submissions S."/>
        </authorList>
    </citation>
    <scope>NUCLEOTIDE SEQUENCE [LARGE SCALE GENOMIC DNA]</scope>
    <source>
        <strain evidence="8">DSM 45460</strain>
    </source>
</reference>